<evidence type="ECO:0000256" key="5">
    <source>
        <dbReference type="ARBA" id="ARBA00021843"/>
    </source>
</evidence>
<keyword evidence="6" id="KW-0031">Aminopeptidase</keyword>
<dbReference type="EC" id="3.4.11.5" evidence="4"/>
<evidence type="ECO:0000256" key="10">
    <source>
        <dbReference type="ARBA" id="ARBA00029605"/>
    </source>
</evidence>
<reference evidence="12 13" key="1">
    <citation type="submission" date="2020-08" db="EMBL/GenBank/DDBJ databases">
        <title>Aquariorum lacteus gen. nov., sp. nov., a new member of the family Comamonadaceae, isolated from freshwater aquarium.</title>
        <authorList>
            <person name="Chun S.-J."/>
        </authorList>
    </citation>
    <scope>NUCLEOTIDE SEQUENCE [LARGE SCALE GENOMIC DNA]</scope>
    <source>
        <strain evidence="12 13">SJAQ100</strain>
    </source>
</reference>
<evidence type="ECO:0000313" key="12">
    <source>
        <dbReference type="EMBL" id="MBB1161595.1"/>
    </source>
</evidence>
<feature type="domain" description="AB hydrolase-1" evidence="11">
    <location>
        <begin position="53"/>
        <end position="340"/>
    </location>
</feature>
<dbReference type="GO" id="GO:0005737">
    <property type="term" value="C:cytoplasm"/>
    <property type="evidence" value="ECO:0007669"/>
    <property type="project" value="UniProtKB-SubCell"/>
</dbReference>
<dbReference type="GO" id="GO:0006508">
    <property type="term" value="P:proteolysis"/>
    <property type="evidence" value="ECO:0007669"/>
    <property type="project" value="UniProtKB-KW"/>
</dbReference>
<evidence type="ECO:0000256" key="8">
    <source>
        <dbReference type="ARBA" id="ARBA00022670"/>
    </source>
</evidence>
<evidence type="ECO:0000256" key="3">
    <source>
        <dbReference type="ARBA" id="ARBA00010088"/>
    </source>
</evidence>
<keyword evidence="7" id="KW-0963">Cytoplasm</keyword>
<evidence type="ECO:0000313" key="13">
    <source>
        <dbReference type="Proteomes" id="UP000586093"/>
    </source>
</evidence>
<gene>
    <name evidence="12" type="ORF">H4F90_06345</name>
</gene>
<comment type="catalytic activity">
    <reaction evidence="1">
        <text>Release of N-terminal proline from a peptide.</text>
        <dbReference type="EC" id="3.4.11.5"/>
    </reaction>
</comment>
<comment type="subcellular location">
    <subcellularLocation>
        <location evidence="2">Cytoplasm</location>
    </subcellularLocation>
</comment>
<evidence type="ECO:0000256" key="2">
    <source>
        <dbReference type="ARBA" id="ARBA00004496"/>
    </source>
</evidence>
<dbReference type="Gene3D" id="3.40.50.1820">
    <property type="entry name" value="alpha/beta hydrolase"/>
    <property type="match status" value="1"/>
</dbReference>
<keyword evidence="9 12" id="KW-0378">Hydrolase</keyword>
<dbReference type="AlphaFoldDB" id="A0A839HHE7"/>
<name>A0A839HHE7_9BURK</name>
<comment type="similarity">
    <text evidence="3">Belongs to the peptidase S33 family.</text>
</comment>
<dbReference type="SUPFAM" id="SSF53474">
    <property type="entry name" value="alpha/beta-Hydrolases"/>
    <property type="match status" value="1"/>
</dbReference>
<keyword evidence="13" id="KW-1185">Reference proteome</keyword>
<evidence type="ECO:0000256" key="1">
    <source>
        <dbReference type="ARBA" id="ARBA00001585"/>
    </source>
</evidence>
<dbReference type="InterPro" id="IPR000073">
    <property type="entry name" value="AB_hydrolase_1"/>
</dbReference>
<accession>A0A839HHE7</accession>
<evidence type="ECO:0000256" key="4">
    <source>
        <dbReference type="ARBA" id="ARBA00012568"/>
    </source>
</evidence>
<organism evidence="12 13">
    <name type="scientific">Aquariibacter albus</name>
    <dbReference type="NCBI Taxonomy" id="2759899"/>
    <lineage>
        <taxon>Bacteria</taxon>
        <taxon>Pseudomonadati</taxon>
        <taxon>Pseudomonadota</taxon>
        <taxon>Betaproteobacteria</taxon>
        <taxon>Burkholderiales</taxon>
        <taxon>Sphaerotilaceae</taxon>
        <taxon>Aquariibacter</taxon>
    </lineage>
</organism>
<proteinExistence type="inferred from homology"/>
<dbReference type="EMBL" id="JACIVI010000001">
    <property type="protein sequence ID" value="MBB1161595.1"/>
    <property type="molecule type" value="Genomic_DNA"/>
</dbReference>
<dbReference type="InterPro" id="IPR029058">
    <property type="entry name" value="AB_hydrolase_fold"/>
</dbReference>
<evidence type="ECO:0000256" key="6">
    <source>
        <dbReference type="ARBA" id="ARBA00022438"/>
    </source>
</evidence>
<comment type="caution">
    <text evidence="12">The sequence shown here is derived from an EMBL/GenBank/DDBJ whole genome shotgun (WGS) entry which is preliminary data.</text>
</comment>
<dbReference type="Pfam" id="PF00561">
    <property type="entry name" value="Abhydrolase_1"/>
    <property type="match status" value="1"/>
</dbReference>
<dbReference type="PANTHER" id="PTHR43722">
    <property type="entry name" value="PROLINE IMINOPEPTIDASE"/>
    <property type="match status" value="1"/>
</dbReference>
<dbReference type="InterPro" id="IPR002410">
    <property type="entry name" value="Peptidase_S33"/>
</dbReference>
<dbReference type="Proteomes" id="UP000586093">
    <property type="component" value="Unassembled WGS sequence"/>
</dbReference>
<evidence type="ECO:0000259" key="11">
    <source>
        <dbReference type="Pfam" id="PF00561"/>
    </source>
</evidence>
<dbReference type="GO" id="GO:0004177">
    <property type="term" value="F:aminopeptidase activity"/>
    <property type="evidence" value="ECO:0007669"/>
    <property type="project" value="UniProtKB-KW"/>
</dbReference>
<dbReference type="RefSeq" id="WP_182662494.1">
    <property type="nucleotide sequence ID" value="NZ_JACIVI010000001.1"/>
</dbReference>
<sequence>MSPLKLEFLPPNRGHSPGFTRGLPFELPLANGQTLGGLAGPEDAWAPGAAPRPTVVLLHGGPGGQTRPLSLEPWLDGPLRWVAPDQRGCGRSRPVGTRQGQTLAGLLDDLEALRRALDLPHWALASGSWGCRLALAYAARHPRRVQGLWLRSPFLGSLAETRRYIAPWRRWLGAAGLAALGPAAVAAVEALYAAPPDAAQAAAAAAGQLPGALDAPRLARVWQAFDEAQSAPGGLAAQPTVQADPACWSAPGPDPEQVEALHRAWALHALHGLQAWGSAGRGAACARGAWLEVEALDPQALGPIAVVGGQADACCDPAVVEGLARCWPTATVDRVPGAGHRMGDPLLAPRLQASARVWAACVAARAG</sequence>
<dbReference type="PRINTS" id="PR00793">
    <property type="entry name" value="PROAMNOPTASE"/>
</dbReference>
<evidence type="ECO:0000256" key="7">
    <source>
        <dbReference type="ARBA" id="ARBA00022490"/>
    </source>
</evidence>
<evidence type="ECO:0000256" key="9">
    <source>
        <dbReference type="ARBA" id="ARBA00022801"/>
    </source>
</evidence>
<dbReference type="PANTHER" id="PTHR43722:SF1">
    <property type="entry name" value="PROLINE IMINOPEPTIDASE"/>
    <property type="match status" value="1"/>
</dbReference>
<dbReference type="InterPro" id="IPR005944">
    <property type="entry name" value="Pro_iminopeptidase"/>
</dbReference>
<protein>
    <recommendedName>
        <fullName evidence="5">Proline iminopeptidase</fullName>
        <ecNumber evidence="4">3.4.11.5</ecNumber>
    </recommendedName>
    <alternativeName>
        <fullName evidence="10">Prolyl aminopeptidase</fullName>
    </alternativeName>
</protein>
<keyword evidence="8" id="KW-0645">Protease</keyword>